<evidence type="ECO:0000313" key="3">
    <source>
        <dbReference type="Proteomes" id="UP000190274"/>
    </source>
</evidence>
<keyword evidence="3" id="KW-1185">Reference proteome</keyword>
<dbReference type="GO" id="GO:0000182">
    <property type="term" value="F:rDNA binding"/>
    <property type="evidence" value="ECO:0007669"/>
    <property type="project" value="TreeGrafter"/>
</dbReference>
<organism evidence="2 3">
    <name type="scientific">Lachancea dasiensis</name>
    <dbReference type="NCBI Taxonomy" id="1072105"/>
    <lineage>
        <taxon>Eukaryota</taxon>
        <taxon>Fungi</taxon>
        <taxon>Dikarya</taxon>
        <taxon>Ascomycota</taxon>
        <taxon>Saccharomycotina</taxon>
        <taxon>Saccharomycetes</taxon>
        <taxon>Saccharomycetales</taxon>
        <taxon>Saccharomycetaceae</taxon>
        <taxon>Lachancea</taxon>
    </lineage>
</organism>
<dbReference type="GO" id="GO:0042790">
    <property type="term" value="P:nucleolar large rRNA transcription by RNA polymerase I"/>
    <property type="evidence" value="ECO:0007669"/>
    <property type="project" value="InterPro"/>
</dbReference>
<protein>
    <submittedName>
        <fullName evidence="2">LADA_0G06040g1_1</fullName>
    </submittedName>
</protein>
<dbReference type="Proteomes" id="UP000190274">
    <property type="component" value="Chromosome G"/>
</dbReference>
<dbReference type="GO" id="GO:0001181">
    <property type="term" value="F:RNA polymerase I general transcription initiation factor activity"/>
    <property type="evidence" value="ECO:0007669"/>
    <property type="project" value="TreeGrafter"/>
</dbReference>
<dbReference type="STRING" id="1266660.A0A1G4JTB7"/>
<sequence>MVNRAAIAAQDIVSDYFLVFNNELHRFLDPLWTKSQLSSSHVHTTSRAKWIDFTESARRFQESSDSEVSLDEDDDGEDDDEVEMGEGCYAGAFWTSEEKEVFFYHLSRSSIHRVDEWAFFLPHKSKFEILTYFKVLRANLHELKSLDSKRHGGILPKAAFPIAYEMDEFFVELEEKLSAEADQILRHCEEEMAEASAASSKNDEDELIDIEKWRKRWSPMYSKTHISELRPASKVALEFSKGSLDEAVACVKSYLRRLLWFTVLPNLETKHIPKRDLTSDETLTQATQCESDDEFVVECNSKSIFPHVVTKDDVLRGLASMRQEQLMAPTLAETVLWTLKKFKLKTEEGRLFKTSQVAMGVVPRILAHAEASHNLELIVGSSGHGHVQNMPVDREADEFRHIHQKLYVLNGKKRSRDAFMEDDELDTIDNPLEELLCDLETRQLEELDVHASRLYQHTLLMFLEGEPVTTSEGYYLSSPQVPMDISTIPESVQREFQYE</sequence>
<dbReference type="GO" id="GO:0006361">
    <property type="term" value="P:transcription initiation at RNA polymerase I promoter"/>
    <property type="evidence" value="ECO:0007669"/>
    <property type="project" value="TreeGrafter"/>
</dbReference>
<dbReference type="InterPro" id="IPR039601">
    <property type="entry name" value="Rrn5"/>
</dbReference>
<dbReference type="PANTHER" id="PTHR28079">
    <property type="entry name" value="RNA POLYMERASE I-SPECIFIC TRANSCRIPTION INITIATION FACTOR RRN5"/>
    <property type="match status" value="1"/>
</dbReference>
<dbReference type="GO" id="GO:0000500">
    <property type="term" value="C:RNA polymerase I upstream activating factor complex"/>
    <property type="evidence" value="ECO:0007669"/>
    <property type="project" value="InterPro"/>
</dbReference>
<name>A0A1G4JTB7_9SACH</name>
<dbReference type="AlphaFoldDB" id="A0A1G4JTB7"/>
<proteinExistence type="predicted"/>
<dbReference type="OrthoDB" id="2240312at2759"/>
<feature type="region of interest" description="Disordered" evidence="1">
    <location>
        <begin position="62"/>
        <end position="81"/>
    </location>
</feature>
<reference evidence="3" key="1">
    <citation type="submission" date="2016-03" db="EMBL/GenBank/DDBJ databases">
        <authorList>
            <person name="Devillers H."/>
        </authorList>
    </citation>
    <scope>NUCLEOTIDE SEQUENCE [LARGE SCALE GENOMIC DNA]</scope>
</reference>
<feature type="compositionally biased region" description="Acidic residues" evidence="1">
    <location>
        <begin position="64"/>
        <end position="81"/>
    </location>
</feature>
<dbReference type="PANTHER" id="PTHR28079:SF1">
    <property type="entry name" value="RNA POLYMERASE I-SPECIFIC TRANSCRIPTION INITIATION FACTOR RRN5"/>
    <property type="match status" value="1"/>
</dbReference>
<evidence type="ECO:0000313" key="2">
    <source>
        <dbReference type="EMBL" id="SCU94014.1"/>
    </source>
</evidence>
<accession>A0A1G4JTB7</accession>
<gene>
    <name evidence="2" type="ORF">LADA_0G06040G</name>
</gene>
<dbReference type="EMBL" id="LT598457">
    <property type="protein sequence ID" value="SCU94014.1"/>
    <property type="molecule type" value="Genomic_DNA"/>
</dbReference>
<evidence type="ECO:0000256" key="1">
    <source>
        <dbReference type="SAM" id="MobiDB-lite"/>
    </source>
</evidence>